<evidence type="ECO:0000313" key="2">
    <source>
        <dbReference type="EMBL" id="GAA2439379.1"/>
    </source>
</evidence>
<keyword evidence="1" id="KW-0812">Transmembrane</keyword>
<dbReference type="EMBL" id="BAAATK010000018">
    <property type="protein sequence ID" value="GAA2439379.1"/>
    <property type="molecule type" value="Genomic_DNA"/>
</dbReference>
<keyword evidence="3" id="KW-1185">Reference proteome</keyword>
<gene>
    <name evidence="2" type="ORF">GCM10010421_32040</name>
</gene>
<proteinExistence type="predicted"/>
<evidence type="ECO:0008006" key="4">
    <source>
        <dbReference type="Google" id="ProtNLM"/>
    </source>
</evidence>
<evidence type="ECO:0000313" key="3">
    <source>
        <dbReference type="Proteomes" id="UP001500460"/>
    </source>
</evidence>
<keyword evidence="1" id="KW-1133">Transmembrane helix</keyword>
<feature type="transmembrane region" description="Helical" evidence="1">
    <location>
        <begin position="50"/>
        <end position="67"/>
    </location>
</feature>
<reference evidence="3" key="1">
    <citation type="journal article" date="2019" name="Int. J. Syst. Evol. Microbiol.">
        <title>The Global Catalogue of Microorganisms (GCM) 10K type strain sequencing project: providing services to taxonomists for standard genome sequencing and annotation.</title>
        <authorList>
            <consortium name="The Broad Institute Genomics Platform"/>
            <consortium name="The Broad Institute Genome Sequencing Center for Infectious Disease"/>
            <person name="Wu L."/>
            <person name="Ma J."/>
        </authorList>
    </citation>
    <scope>NUCLEOTIDE SEQUENCE [LARGE SCALE GENOMIC DNA]</scope>
    <source>
        <strain evidence="3">JCM 6922</strain>
    </source>
</reference>
<organism evidence="2 3">
    <name type="scientific">Streptomyces glaucus</name>
    <dbReference type="NCBI Taxonomy" id="284029"/>
    <lineage>
        <taxon>Bacteria</taxon>
        <taxon>Bacillati</taxon>
        <taxon>Actinomycetota</taxon>
        <taxon>Actinomycetes</taxon>
        <taxon>Kitasatosporales</taxon>
        <taxon>Streptomycetaceae</taxon>
        <taxon>Streptomyces</taxon>
    </lineage>
</organism>
<dbReference type="RefSeq" id="WP_344603835.1">
    <property type="nucleotide sequence ID" value="NZ_BAAATK010000018.1"/>
</dbReference>
<protein>
    <recommendedName>
        <fullName evidence="4">Secreted protein</fullName>
    </recommendedName>
</protein>
<accession>A0ABP5X180</accession>
<comment type="caution">
    <text evidence="2">The sequence shown here is derived from an EMBL/GenBank/DDBJ whole genome shotgun (WGS) entry which is preliminary data.</text>
</comment>
<keyword evidence="1" id="KW-0472">Membrane</keyword>
<dbReference type="Proteomes" id="UP001500460">
    <property type="component" value="Unassembled WGS sequence"/>
</dbReference>
<name>A0ABP5X180_9ACTN</name>
<sequence length="71" mass="7422">MMPAHREITGSENPELFRVHKPSGAAAGLFGLALIEAAHLSGLIPDGPAAGALLALAAAVLFARECVYRRR</sequence>
<evidence type="ECO:0000256" key="1">
    <source>
        <dbReference type="SAM" id="Phobius"/>
    </source>
</evidence>